<dbReference type="InterPro" id="IPR007227">
    <property type="entry name" value="Cell_shape_determining_MreD"/>
</dbReference>
<dbReference type="NCBIfam" id="TIGR03426">
    <property type="entry name" value="shape_MreD"/>
    <property type="match status" value="1"/>
</dbReference>
<comment type="caution">
    <text evidence="9">The sequence shown here is derived from an EMBL/GenBank/DDBJ whole genome shotgun (WGS) entry which is preliminary data.</text>
</comment>
<feature type="transmembrane region" description="Helical" evidence="8">
    <location>
        <begin position="103"/>
        <end position="127"/>
    </location>
</feature>
<keyword evidence="3" id="KW-1003">Cell membrane</keyword>
<dbReference type="Proteomes" id="UP001595989">
    <property type="component" value="Unassembled WGS sequence"/>
</dbReference>
<keyword evidence="4 8" id="KW-0812">Transmembrane</keyword>
<sequence length="179" mass="20342">MKRLIIPLILFLFLVLEGVALELLPVSLVKGELVIVPHWVLGILLFLAIFYDRENTYYSILYGLLFGLLIDIVYTGVLGVYMFTYGLVTYGTHGLTKMFHANIFTALLLGMAGLLLAELSINTIFSVVGIAEMPWREYLLFRMVPTVIANLLFMIIVYPFLGKRFVNWGEEHLARDTAF</sequence>
<evidence type="ECO:0000256" key="7">
    <source>
        <dbReference type="ARBA" id="ARBA00023136"/>
    </source>
</evidence>
<feature type="transmembrane region" description="Helical" evidence="8">
    <location>
        <begin position="139"/>
        <end position="161"/>
    </location>
</feature>
<keyword evidence="7 8" id="KW-0472">Membrane</keyword>
<protein>
    <submittedName>
        <fullName evidence="9">Rod shape-determining protein MreD</fullName>
    </submittedName>
</protein>
<organism evidence="9 10">
    <name type="scientific">Virgibacillus kekensis</name>
    <dbReference type="NCBI Taxonomy" id="202261"/>
    <lineage>
        <taxon>Bacteria</taxon>
        <taxon>Bacillati</taxon>
        <taxon>Bacillota</taxon>
        <taxon>Bacilli</taxon>
        <taxon>Bacillales</taxon>
        <taxon>Bacillaceae</taxon>
        <taxon>Virgibacillus</taxon>
    </lineage>
</organism>
<name>A0ABV9DLC1_9BACI</name>
<keyword evidence="5" id="KW-0133">Cell shape</keyword>
<keyword evidence="10" id="KW-1185">Reference proteome</keyword>
<feature type="transmembrane region" description="Helical" evidence="8">
    <location>
        <begin position="34"/>
        <end position="51"/>
    </location>
</feature>
<evidence type="ECO:0000313" key="10">
    <source>
        <dbReference type="Proteomes" id="UP001595989"/>
    </source>
</evidence>
<evidence type="ECO:0000256" key="2">
    <source>
        <dbReference type="ARBA" id="ARBA00007776"/>
    </source>
</evidence>
<evidence type="ECO:0000256" key="4">
    <source>
        <dbReference type="ARBA" id="ARBA00022692"/>
    </source>
</evidence>
<evidence type="ECO:0000256" key="1">
    <source>
        <dbReference type="ARBA" id="ARBA00004651"/>
    </source>
</evidence>
<evidence type="ECO:0000256" key="8">
    <source>
        <dbReference type="SAM" id="Phobius"/>
    </source>
</evidence>
<accession>A0ABV9DLC1</accession>
<dbReference type="EMBL" id="JBHSFU010000006">
    <property type="protein sequence ID" value="MFC4558951.1"/>
    <property type="molecule type" value="Genomic_DNA"/>
</dbReference>
<evidence type="ECO:0000313" key="9">
    <source>
        <dbReference type="EMBL" id="MFC4558951.1"/>
    </source>
</evidence>
<evidence type="ECO:0000256" key="6">
    <source>
        <dbReference type="ARBA" id="ARBA00022989"/>
    </source>
</evidence>
<proteinExistence type="inferred from homology"/>
<feature type="transmembrane region" description="Helical" evidence="8">
    <location>
        <begin position="60"/>
        <end position="83"/>
    </location>
</feature>
<keyword evidence="6 8" id="KW-1133">Transmembrane helix</keyword>
<reference evidence="10" key="1">
    <citation type="journal article" date="2019" name="Int. J. Syst. Evol. Microbiol.">
        <title>The Global Catalogue of Microorganisms (GCM) 10K type strain sequencing project: providing services to taxonomists for standard genome sequencing and annotation.</title>
        <authorList>
            <consortium name="The Broad Institute Genomics Platform"/>
            <consortium name="The Broad Institute Genome Sequencing Center for Infectious Disease"/>
            <person name="Wu L."/>
            <person name="Ma J."/>
        </authorList>
    </citation>
    <scope>NUCLEOTIDE SEQUENCE [LARGE SCALE GENOMIC DNA]</scope>
    <source>
        <strain evidence="10">CGMCC 4.7426</strain>
    </source>
</reference>
<gene>
    <name evidence="9" type="primary">mreD</name>
    <name evidence="9" type="ORF">ACFO3D_12110</name>
</gene>
<comment type="subcellular location">
    <subcellularLocation>
        <location evidence="1">Cell membrane</location>
        <topology evidence="1">Multi-pass membrane protein</topology>
    </subcellularLocation>
</comment>
<evidence type="ECO:0000256" key="5">
    <source>
        <dbReference type="ARBA" id="ARBA00022960"/>
    </source>
</evidence>
<comment type="similarity">
    <text evidence="2">Belongs to the MreD family.</text>
</comment>
<dbReference type="RefSeq" id="WP_390296310.1">
    <property type="nucleotide sequence ID" value="NZ_JBHSFU010000006.1"/>
</dbReference>
<dbReference type="Pfam" id="PF04093">
    <property type="entry name" value="MreD"/>
    <property type="match status" value="1"/>
</dbReference>
<evidence type="ECO:0000256" key="3">
    <source>
        <dbReference type="ARBA" id="ARBA00022475"/>
    </source>
</evidence>